<dbReference type="Pfam" id="PF13349">
    <property type="entry name" value="DUF4097"/>
    <property type="match status" value="1"/>
</dbReference>
<dbReference type="InterPro" id="IPR025164">
    <property type="entry name" value="Toastrack_DUF4097"/>
</dbReference>
<dbReference type="EMBL" id="JACOPE010000001">
    <property type="protein sequence ID" value="MBC5684392.1"/>
    <property type="molecule type" value="Genomic_DNA"/>
</dbReference>
<keyword evidence="3" id="KW-1185">Reference proteome</keyword>
<feature type="domain" description="DUF4097" evidence="1">
    <location>
        <begin position="66"/>
        <end position="270"/>
    </location>
</feature>
<dbReference type="Proteomes" id="UP000631576">
    <property type="component" value="Unassembled WGS sequence"/>
</dbReference>
<accession>A0ABR7GAD4</accession>
<evidence type="ECO:0000259" key="1">
    <source>
        <dbReference type="Pfam" id="PF13349"/>
    </source>
</evidence>
<protein>
    <submittedName>
        <fullName evidence="2">DUF4097 family beta strand repeat protein</fullName>
    </submittedName>
</protein>
<proteinExistence type="predicted"/>
<dbReference type="Gene3D" id="2.160.20.120">
    <property type="match status" value="1"/>
</dbReference>
<evidence type="ECO:0000313" key="2">
    <source>
        <dbReference type="EMBL" id="MBC5684392.1"/>
    </source>
</evidence>
<evidence type="ECO:0000313" key="3">
    <source>
        <dbReference type="Proteomes" id="UP000631576"/>
    </source>
</evidence>
<reference evidence="2 3" key="1">
    <citation type="submission" date="2020-08" db="EMBL/GenBank/DDBJ databases">
        <title>Genome public.</title>
        <authorList>
            <person name="Liu C."/>
            <person name="Sun Q."/>
        </authorList>
    </citation>
    <scope>NUCLEOTIDE SEQUENCE [LARGE SCALE GENOMIC DNA]</scope>
    <source>
        <strain evidence="2 3">NSJ-13</strain>
    </source>
</reference>
<organism evidence="2 3">
    <name type="scientific">Ruminococcus hominis</name>
    <dbReference type="NCBI Taxonomy" id="2763065"/>
    <lineage>
        <taxon>Bacteria</taxon>
        <taxon>Bacillati</taxon>
        <taxon>Bacillota</taxon>
        <taxon>Clostridia</taxon>
        <taxon>Eubacteriales</taxon>
        <taxon>Oscillospiraceae</taxon>
        <taxon>Ruminococcus</taxon>
    </lineage>
</organism>
<gene>
    <name evidence="2" type="ORF">H8S40_12730</name>
</gene>
<dbReference type="RefSeq" id="WP_186865365.1">
    <property type="nucleotide sequence ID" value="NZ_JACOPE010000001.1"/>
</dbReference>
<comment type="caution">
    <text evidence="2">The sequence shown here is derived from an EMBL/GenBank/DDBJ whole genome shotgun (WGS) entry which is preliminary data.</text>
</comment>
<name>A0ABR7GAD4_9FIRM</name>
<sequence length="272" mass="30336">MKSWVKAWLGAGVGCLVCGVVLTGIGVASGGNKYVKAADLNKMDGAAKKEDNEALLSKTKIDNFDSVDISMTDMNLQVVCSDDQSCYISYQASNQKKEPISYQVEDNKLTIQENRNAGKSYYHVDIGFLSEFFNREALTTDENVVTLYVPEGQKWKTAAIKMDMGNILLNDCEIENGTIQTDSGDMFFKNCDFENLKVDTDMGDLYFMGKEDVMRTWNIQVDTDMGNVKVDDVLNGKMMEDEDDYNLSYTQKGKGGKLVIQTYSGDVSLKCR</sequence>